<feature type="signal peptide" evidence="1">
    <location>
        <begin position="1"/>
        <end position="23"/>
    </location>
</feature>
<proteinExistence type="predicted"/>
<dbReference type="Pfam" id="PF11205">
    <property type="entry name" value="DUF2987"/>
    <property type="match status" value="1"/>
</dbReference>
<evidence type="ECO:0000256" key="1">
    <source>
        <dbReference type="SAM" id="SignalP"/>
    </source>
</evidence>
<accession>A0A9X2CLH6</accession>
<gene>
    <name evidence="2" type="ORF">L2672_07675</name>
</gene>
<reference evidence="2" key="1">
    <citation type="submission" date="2022-01" db="EMBL/GenBank/DDBJ databases">
        <title>Whole genome-based taxonomy of the Shewanellaceae.</title>
        <authorList>
            <person name="Martin-Rodriguez A.J."/>
        </authorList>
    </citation>
    <scope>NUCLEOTIDE SEQUENCE</scope>
    <source>
        <strain evidence="2">DSM 16422</strain>
    </source>
</reference>
<keyword evidence="1" id="KW-0732">Signal</keyword>
<dbReference type="Proteomes" id="UP001139333">
    <property type="component" value="Unassembled WGS sequence"/>
</dbReference>
<dbReference type="EMBL" id="JAKIKP010000004">
    <property type="protein sequence ID" value="MCL1142565.1"/>
    <property type="molecule type" value="Genomic_DNA"/>
</dbReference>
<comment type="caution">
    <text evidence="2">The sequence shown here is derived from an EMBL/GenBank/DDBJ whole genome shotgun (WGS) entry which is preliminary data.</text>
</comment>
<dbReference type="AlphaFoldDB" id="A0A9X2CLH6"/>
<name>A0A9X2CLH6_9GAMM</name>
<keyword evidence="3" id="KW-1185">Reference proteome</keyword>
<evidence type="ECO:0000313" key="2">
    <source>
        <dbReference type="EMBL" id="MCL1142565.1"/>
    </source>
</evidence>
<dbReference type="RefSeq" id="WP_248995242.1">
    <property type="nucleotide sequence ID" value="NZ_JAKIKP010000004.1"/>
</dbReference>
<dbReference type="InterPro" id="IPR021370">
    <property type="entry name" value="DUF2987"/>
</dbReference>
<protein>
    <submittedName>
        <fullName evidence="2">DUF2987 domain-containing protein</fullName>
    </submittedName>
</protein>
<feature type="chain" id="PRO_5040789389" evidence="1">
    <location>
        <begin position="24"/>
        <end position="213"/>
    </location>
</feature>
<organism evidence="2 3">
    <name type="scientific">Shewanella gaetbuli</name>
    <dbReference type="NCBI Taxonomy" id="220752"/>
    <lineage>
        <taxon>Bacteria</taxon>
        <taxon>Pseudomonadati</taxon>
        <taxon>Pseudomonadota</taxon>
        <taxon>Gammaproteobacteria</taxon>
        <taxon>Alteromonadales</taxon>
        <taxon>Shewanellaceae</taxon>
        <taxon>Shewanella</taxon>
    </lineage>
</organism>
<sequence>MLFERLPLVTVILCAFISSHTYAETVSLEYAGFYNPLKRVNKNNYPNVELVFSVPQSEDCTIISGNITTENETFPLTYNQQQRIYMPFDADLKSNRGLVNIEVAGDASQCGIAMQVRARALQQDYTQQQLSLLLNDMNGLLDTLQGFPMKYFRKPLSGLSFHFDSKQNEAVMVNIDGQQQTIENNFTLSEQKIEQLTELSFSIQPQIVSPWVE</sequence>
<evidence type="ECO:0000313" key="3">
    <source>
        <dbReference type="Proteomes" id="UP001139333"/>
    </source>
</evidence>